<evidence type="ECO:0000259" key="2">
    <source>
        <dbReference type="Pfam" id="PF01464"/>
    </source>
</evidence>
<dbReference type="OrthoDB" id="8477976at2"/>
<dbReference type="AlphaFoldDB" id="A0A5N7MJF0"/>
<keyword evidence="4" id="KW-1185">Reference proteome</keyword>
<gene>
    <name evidence="3" type="ORF">FS320_13920</name>
</gene>
<comment type="caution">
    <text evidence="3">The sequence shown here is derived from an EMBL/GenBank/DDBJ whole genome shotgun (WGS) entry which is preliminary data.</text>
</comment>
<dbReference type="SUPFAM" id="SSF53955">
    <property type="entry name" value="Lysozyme-like"/>
    <property type="match status" value="1"/>
</dbReference>
<evidence type="ECO:0000313" key="4">
    <source>
        <dbReference type="Proteomes" id="UP000403266"/>
    </source>
</evidence>
<dbReference type="InterPro" id="IPR008258">
    <property type="entry name" value="Transglycosylase_SLT_dom_1"/>
</dbReference>
<dbReference type="Proteomes" id="UP000403266">
    <property type="component" value="Unassembled WGS sequence"/>
</dbReference>
<dbReference type="RefSeq" id="WP_152712472.1">
    <property type="nucleotide sequence ID" value="NZ_VOSJ01000042.1"/>
</dbReference>
<sequence>MMSNARTLLCAVPQPVADVRKSGLRRRFLHLTLAAGLIVGLQGLAAGPAAVATLPSALLARPATVSVMQPITTGSIITASADFTPKLMKDPSLFKAILDGAFSFKKPQAVKPAPQETQDEVAGDPDELIPFNGRTIPHWLVHSILKAAHVTGVDPVYMMTLADVESSLSPEAKAPTSSAQGLFQFIDSTWIEIIYHHAADYGFGAAAEAISYVNGELDVDPKSREWIMSLRTDPYFSALMAGELIKDVERALQAEGERELAEAELYLAHFLGASSAVRFLDVLDQDPNMKASKLFPKAAKANAGLFMEGKGRKRRSVSVAELYNKIDSKIVRRLDRYEGIGPYLAEISRQTERTAEAAALVQ</sequence>
<dbReference type="Pfam" id="PF01464">
    <property type="entry name" value="SLT"/>
    <property type="match status" value="1"/>
</dbReference>
<reference evidence="3 4" key="1">
    <citation type="journal article" date="2019" name="Syst. Appl. Microbiol.">
        <title>Microvirga tunisiensis sp. nov., a root nodule symbiotic bacterium isolated from Lupinus micranthus and L. luteus grown in Northern Tunisia.</title>
        <authorList>
            <person name="Msaddak A."/>
            <person name="Rejili M."/>
            <person name="Duran D."/>
            <person name="Mars M."/>
            <person name="Palacios J.M."/>
            <person name="Ruiz-Argueso T."/>
            <person name="Rey L."/>
            <person name="Imperial J."/>
        </authorList>
    </citation>
    <scope>NUCLEOTIDE SEQUENCE [LARGE SCALE GENOMIC DNA]</scope>
    <source>
        <strain evidence="3 4">Lmie10</strain>
    </source>
</reference>
<protein>
    <submittedName>
        <fullName evidence="3">Lytic transglycosylase domain-containing protein</fullName>
    </submittedName>
</protein>
<feature type="domain" description="Transglycosylase SLT" evidence="2">
    <location>
        <begin position="144"/>
        <end position="190"/>
    </location>
</feature>
<organism evidence="3 4">
    <name type="scientific">Microvirga tunisiensis</name>
    <dbReference type="NCBI Taxonomy" id="2108360"/>
    <lineage>
        <taxon>Bacteria</taxon>
        <taxon>Pseudomonadati</taxon>
        <taxon>Pseudomonadota</taxon>
        <taxon>Alphaproteobacteria</taxon>
        <taxon>Hyphomicrobiales</taxon>
        <taxon>Methylobacteriaceae</taxon>
        <taxon>Microvirga</taxon>
    </lineage>
</organism>
<proteinExistence type="inferred from homology"/>
<dbReference type="InterPro" id="IPR023346">
    <property type="entry name" value="Lysozyme-like_dom_sf"/>
</dbReference>
<evidence type="ECO:0000313" key="3">
    <source>
        <dbReference type="EMBL" id="MPR26294.1"/>
    </source>
</evidence>
<dbReference type="EMBL" id="VOSK01000045">
    <property type="protein sequence ID" value="MPR26294.1"/>
    <property type="molecule type" value="Genomic_DNA"/>
</dbReference>
<name>A0A5N7MJF0_9HYPH</name>
<comment type="similarity">
    <text evidence="1">Belongs to the virb1 family.</text>
</comment>
<dbReference type="Gene3D" id="1.10.530.10">
    <property type="match status" value="1"/>
</dbReference>
<evidence type="ECO:0000256" key="1">
    <source>
        <dbReference type="ARBA" id="ARBA00009387"/>
    </source>
</evidence>
<accession>A0A5N7MJF0</accession>
<dbReference type="InterPro" id="IPR006311">
    <property type="entry name" value="TAT_signal"/>
</dbReference>
<dbReference type="PROSITE" id="PS51318">
    <property type="entry name" value="TAT"/>
    <property type="match status" value="1"/>
</dbReference>